<evidence type="ECO:0000256" key="2">
    <source>
        <dbReference type="ARBA" id="ARBA00009477"/>
    </source>
</evidence>
<dbReference type="InterPro" id="IPR006143">
    <property type="entry name" value="RND_pump_MFP"/>
</dbReference>
<dbReference type="Gene3D" id="2.40.420.20">
    <property type="match status" value="1"/>
</dbReference>
<feature type="signal peptide" evidence="5">
    <location>
        <begin position="1"/>
        <end position="24"/>
    </location>
</feature>
<dbReference type="PANTHER" id="PTHR30469:SF16">
    <property type="entry name" value="HAE1 FAMILY EFFLUX PUMP MFP COMPONENT"/>
    <property type="match status" value="1"/>
</dbReference>
<dbReference type="GO" id="GO:1990281">
    <property type="term" value="C:efflux pump complex"/>
    <property type="evidence" value="ECO:0007669"/>
    <property type="project" value="TreeGrafter"/>
</dbReference>
<feature type="domain" description="Multidrug resistance protein MdtA-like barrel-sandwich hybrid" evidence="6">
    <location>
        <begin position="63"/>
        <end position="176"/>
    </location>
</feature>
<comment type="similarity">
    <text evidence="2">Belongs to the membrane fusion protein (MFP) (TC 8.A.1) family.</text>
</comment>
<dbReference type="Pfam" id="PF25954">
    <property type="entry name" value="Beta-barrel_RND_2"/>
    <property type="match status" value="1"/>
</dbReference>
<dbReference type="GO" id="GO:0015562">
    <property type="term" value="F:efflux transmembrane transporter activity"/>
    <property type="evidence" value="ECO:0007669"/>
    <property type="project" value="TreeGrafter"/>
</dbReference>
<dbReference type="SUPFAM" id="SSF111369">
    <property type="entry name" value="HlyD-like secretion proteins"/>
    <property type="match status" value="1"/>
</dbReference>
<dbReference type="Pfam" id="PF25967">
    <property type="entry name" value="RND-MFP_C"/>
    <property type="match status" value="1"/>
</dbReference>
<evidence type="ECO:0000259" key="6">
    <source>
        <dbReference type="Pfam" id="PF25917"/>
    </source>
</evidence>
<protein>
    <submittedName>
        <fullName evidence="9">Efflux RND transporter periplasmic adaptor subunit</fullName>
    </submittedName>
</protein>
<dbReference type="Gene3D" id="2.40.30.170">
    <property type="match status" value="1"/>
</dbReference>
<feature type="domain" description="CusB-like beta-barrel" evidence="7">
    <location>
        <begin position="188"/>
        <end position="260"/>
    </location>
</feature>
<evidence type="ECO:0000256" key="4">
    <source>
        <dbReference type="SAM" id="Coils"/>
    </source>
</evidence>
<dbReference type="NCBIfam" id="TIGR01730">
    <property type="entry name" value="RND_mfp"/>
    <property type="match status" value="1"/>
</dbReference>
<gene>
    <name evidence="9" type="ORF">DU506_12420</name>
</gene>
<dbReference type="FunFam" id="2.40.30.170:FF:000010">
    <property type="entry name" value="Efflux RND transporter periplasmic adaptor subunit"/>
    <property type="match status" value="1"/>
</dbReference>
<feature type="coiled-coil region" evidence="4">
    <location>
        <begin position="83"/>
        <end position="153"/>
    </location>
</feature>
<evidence type="ECO:0000313" key="10">
    <source>
        <dbReference type="Proteomes" id="UP000253204"/>
    </source>
</evidence>
<dbReference type="Gene3D" id="2.40.50.100">
    <property type="match status" value="1"/>
</dbReference>
<feature type="domain" description="Multidrug resistance protein MdtA-like C-terminal permuted SH3" evidence="8">
    <location>
        <begin position="266"/>
        <end position="327"/>
    </location>
</feature>
<dbReference type="RefSeq" id="WP_114487229.1">
    <property type="nucleotide sequence ID" value="NZ_CBCSHM010000033.1"/>
</dbReference>
<organism evidence="9 10">
    <name type="scientific">Vreelandella rituensis</name>
    <dbReference type="NCBI Taxonomy" id="2282306"/>
    <lineage>
        <taxon>Bacteria</taxon>
        <taxon>Pseudomonadati</taxon>
        <taxon>Pseudomonadota</taxon>
        <taxon>Gammaproteobacteria</taxon>
        <taxon>Oceanospirillales</taxon>
        <taxon>Halomonadaceae</taxon>
        <taxon>Vreelandella</taxon>
    </lineage>
</organism>
<evidence type="ECO:0000256" key="5">
    <source>
        <dbReference type="SAM" id="SignalP"/>
    </source>
</evidence>
<dbReference type="Proteomes" id="UP000253204">
    <property type="component" value="Unassembled WGS sequence"/>
</dbReference>
<dbReference type="InterPro" id="IPR058625">
    <property type="entry name" value="MdtA-like_BSH"/>
</dbReference>
<evidence type="ECO:0000313" key="9">
    <source>
        <dbReference type="EMBL" id="RCV89917.1"/>
    </source>
</evidence>
<feature type="chain" id="PRO_5016886065" evidence="5">
    <location>
        <begin position="25"/>
        <end position="360"/>
    </location>
</feature>
<dbReference type="PANTHER" id="PTHR30469">
    <property type="entry name" value="MULTIDRUG RESISTANCE PROTEIN MDTA"/>
    <property type="match status" value="1"/>
</dbReference>
<keyword evidence="4" id="KW-0175">Coiled coil</keyword>
<keyword evidence="5" id="KW-0732">Signal</keyword>
<evidence type="ECO:0000256" key="1">
    <source>
        <dbReference type="ARBA" id="ARBA00004196"/>
    </source>
</evidence>
<evidence type="ECO:0000259" key="7">
    <source>
        <dbReference type="Pfam" id="PF25954"/>
    </source>
</evidence>
<dbReference type="InterPro" id="IPR058627">
    <property type="entry name" value="MdtA-like_C"/>
</dbReference>
<dbReference type="OrthoDB" id="9806939at2"/>
<keyword evidence="10" id="KW-1185">Reference proteome</keyword>
<evidence type="ECO:0000256" key="3">
    <source>
        <dbReference type="ARBA" id="ARBA00022448"/>
    </source>
</evidence>
<dbReference type="Gene3D" id="1.10.287.470">
    <property type="entry name" value="Helix hairpin bin"/>
    <property type="match status" value="1"/>
</dbReference>
<evidence type="ECO:0000259" key="8">
    <source>
        <dbReference type="Pfam" id="PF25967"/>
    </source>
</evidence>
<dbReference type="Pfam" id="PF25917">
    <property type="entry name" value="BSH_RND"/>
    <property type="match status" value="1"/>
</dbReference>
<dbReference type="EMBL" id="QPIJ01000029">
    <property type="protein sequence ID" value="RCV89917.1"/>
    <property type="molecule type" value="Genomic_DNA"/>
</dbReference>
<reference evidence="9 10" key="1">
    <citation type="submission" date="2018-07" db="EMBL/GenBank/DDBJ databases">
        <title>Halomonas rutogse sp. nov., isolated from Lake TangqianCo on Tibetan Plateau.</title>
        <authorList>
            <person name="Lu H."/>
            <person name="Xing P."/>
            <person name="Wu Q."/>
        </authorList>
    </citation>
    <scope>NUCLEOTIDE SEQUENCE [LARGE SCALE GENOMIC DNA]</scope>
    <source>
        <strain evidence="9 10">TQ8S</strain>
    </source>
</reference>
<comment type="subcellular location">
    <subcellularLocation>
        <location evidence="1">Cell envelope</location>
    </subcellularLocation>
</comment>
<proteinExistence type="inferred from homology"/>
<accession>A0A368U0A3</accession>
<dbReference type="InterPro" id="IPR058792">
    <property type="entry name" value="Beta-barrel_RND_2"/>
</dbReference>
<sequence length="360" mass="39813">MPFPFRGFFLAGLLTLLLISSVQAQSVPTVIGARATLEPWSDPIEALGTLRADESITLSATLTEIIAQINFSDGEQVEAGQLLIKLEDNEEQAQLRVAQAIRDERRNALNRASQLLERNLAPRAEVEDTQARLRQAEAEIQALQARLANYRLLAPFSGRVGFRNISTGALVTPGMALVTLDKLDIMKLDFAVPEVFLDVLEPGLILTATSAAFPGYTFQGEIATIGSRVDPISRSMNVRAELQNPEMRLRPGMLMEVVVRRRPRQTIVIPEAALIPEGERHFVLVIHEEEDNRIERRQVQIGQRRPGDVEVLEGINKGELVVSHGVQHSREGDNVQLLGIASDETSVRELLESRRGQGDS</sequence>
<dbReference type="AlphaFoldDB" id="A0A368U0A3"/>
<comment type="caution">
    <text evidence="9">The sequence shown here is derived from an EMBL/GenBank/DDBJ whole genome shotgun (WGS) entry which is preliminary data.</text>
</comment>
<name>A0A368U0A3_9GAMM</name>
<keyword evidence="3" id="KW-0813">Transport</keyword>